<dbReference type="GO" id="GO:0005634">
    <property type="term" value="C:nucleus"/>
    <property type="evidence" value="ECO:0007669"/>
    <property type="project" value="TreeGrafter"/>
</dbReference>
<dbReference type="OrthoDB" id="10252707at2759"/>
<evidence type="ECO:0000313" key="5">
    <source>
        <dbReference type="Proteomes" id="UP000799766"/>
    </source>
</evidence>
<dbReference type="Proteomes" id="UP000799766">
    <property type="component" value="Unassembled WGS sequence"/>
</dbReference>
<accession>A0A6A6NZV4</accession>
<dbReference type="InterPro" id="IPR015174">
    <property type="entry name" value="MIF4G-like_typ-2"/>
</dbReference>
<dbReference type="InterPro" id="IPR016024">
    <property type="entry name" value="ARM-type_fold"/>
</dbReference>
<feature type="region of interest" description="Disordered" evidence="1">
    <location>
        <begin position="1"/>
        <end position="46"/>
    </location>
</feature>
<proteinExistence type="predicted"/>
<dbReference type="GO" id="GO:0003729">
    <property type="term" value="F:mRNA binding"/>
    <property type="evidence" value="ECO:0007669"/>
    <property type="project" value="TreeGrafter"/>
</dbReference>
<dbReference type="InterPro" id="IPR015172">
    <property type="entry name" value="MIF4G-like_typ-1"/>
</dbReference>
<evidence type="ECO:0000313" key="4">
    <source>
        <dbReference type="EMBL" id="KAF2457209.1"/>
    </source>
</evidence>
<keyword evidence="5" id="KW-1185">Reference proteome</keyword>
<dbReference type="GO" id="GO:0005846">
    <property type="term" value="C:nuclear cap binding complex"/>
    <property type="evidence" value="ECO:0007669"/>
    <property type="project" value="InterPro"/>
</dbReference>
<dbReference type="EMBL" id="MU001681">
    <property type="protein sequence ID" value="KAF2457209.1"/>
    <property type="molecule type" value="Genomic_DNA"/>
</dbReference>
<evidence type="ECO:0000259" key="2">
    <source>
        <dbReference type="Pfam" id="PF09088"/>
    </source>
</evidence>
<feature type="compositionally biased region" description="Gly residues" evidence="1">
    <location>
        <begin position="8"/>
        <end position="19"/>
    </location>
</feature>
<dbReference type="Pfam" id="PF09088">
    <property type="entry name" value="MIF4G_like"/>
    <property type="match status" value="1"/>
</dbReference>
<dbReference type="PANTHER" id="PTHR12412:SF2">
    <property type="entry name" value="NUCLEAR CAP-BINDING PROTEIN SUBUNIT 1"/>
    <property type="match status" value="1"/>
</dbReference>
<dbReference type="GO" id="GO:0006406">
    <property type="term" value="P:mRNA export from nucleus"/>
    <property type="evidence" value="ECO:0007669"/>
    <property type="project" value="InterPro"/>
</dbReference>
<protein>
    <submittedName>
        <fullName evidence="4">MIF4G like-domain-containing protein</fullName>
    </submittedName>
</protein>
<feature type="domain" description="MIF4G-like type 1" evidence="2">
    <location>
        <begin position="338"/>
        <end position="527"/>
    </location>
</feature>
<dbReference type="PANTHER" id="PTHR12412">
    <property type="entry name" value="CAP BINDING PROTEIN"/>
    <property type="match status" value="1"/>
</dbReference>
<name>A0A6A6NZV4_9PEZI</name>
<dbReference type="GO" id="GO:0000339">
    <property type="term" value="F:RNA cap binding"/>
    <property type="evidence" value="ECO:0007669"/>
    <property type="project" value="InterPro"/>
</dbReference>
<feature type="compositionally biased region" description="Basic and acidic residues" evidence="1">
    <location>
        <begin position="33"/>
        <end position="44"/>
    </location>
</feature>
<sequence length="850" mass="94665">MAELELRGGYGYGGGGGGGRRSRKRRYGDDEEFDRRPQRRRYEPEESLYDQLKRGLLALGEPGPDTQERMRLLAKRLVDHFDDEDIKSRFVDLTVCLIIEQPFKIPFVSAFALYVNDLQSSVAGQILSRAATKAQAVIDAGEWRELKLLFRFFALLSNLFDGDGVFSVLDELFNRAVDLQTASPEDAVGLELVKIILLTIPYALASPAKGLEPRALDMLQRTEIIASAPHPYSPLVDPYPTDSEDKPYGYQSLIGLLQKQLQDEASRGWELACIPRLYRQAGVGTDGADEANGADEVPISKHTFPSITVPSPVNPGVKPIFPETAFSVYTDQDIETVPKASHIASSLIRDACVDLINILDTNRSFVAKSLINIDHFWAPGTFAQRGMMYDRLRQLPEDQTTWKPEDVAVDAIFSQMFKLPFPEHKLVYYHSVVTECCQIAPGPIAPSLGRAIRFLFRNVEYMDMEVSYRFMDWFSHHLSNFEFRWKWPEWTSELEYSDLHSKKAFIIGAIDKEIRLSFTKRVRETLPPSYHHLVPEAKDKDIPDFKYKNDQTPYAPQARELYGLIRKKAPDEEIQGVINKLHEEAVLHEVEDPLIPSTDAFVTAICFVGAKSLSHVLSYIERYKDHLLSIGPSSEAARRQIVASVVDYWHDQPGVAVNIIDKLLNYTILTPMAVVQWILVDKLGRGAILSESWAFEMISNTIGKVTNRVRQIVDARVQGTKGLAAEQIALVDETLAKERDAMRQLFGVIDDATGGIAVGASDAMIESEGSDDMAEQNALLRSLGDRWQRVFKRKAAVEESAVGETAVAAAVKAAEEEAGKNLKNGGDVAMDNGHAEAGALSGAAENGSTA</sequence>
<dbReference type="SUPFAM" id="SSF48371">
    <property type="entry name" value="ARM repeat"/>
    <property type="match status" value="3"/>
</dbReference>
<dbReference type="AlphaFoldDB" id="A0A6A6NZV4"/>
<feature type="domain" description="MIF4G-like type 2" evidence="3">
    <location>
        <begin position="545"/>
        <end position="799"/>
    </location>
</feature>
<dbReference type="Gene3D" id="1.25.40.180">
    <property type="match status" value="3"/>
</dbReference>
<feature type="region of interest" description="Disordered" evidence="1">
    <location>
        <begin position="821"/>
        <end position="850"/>
    </location>
</feature>
<evidence type="ECO:0000259" key="3">
    <source>
        <dbReference type="Pfam" id="PF09090"/>
    </source>
</evidence>
<gene>
    <name evidence="4" type="ORF">BDY21DRAFT_286358</name>
</gene>
<evidence type="ECO:0000256" key="1">
    <source>
        <dbReference type="SAM" id="MobiDB-lite"/>
    </source>
</evidence>
<reference evidence="4" key="1">
    <citation type="journal article" date="2020" name="Stud. Mycol.">
        <title>101 Dothideomycetes genomes: a test case for predicting lifestyles and emergence of pathogens.</title>
        <authorList>
            <person name="Haridas S."/>
            <person name="Albert R."/>
            <person name="Binder M."/>
            <person name="Bloem J."/>
            <person name="Labutti K."/>
            <person name="Salamov A."/>
            <person name="Andreopoulos B."/>
            <person name="Baker S."/>
            <person name="Barry K."/>
            <person name="Bills G."/>
            <person name="Bluhm B."/>
            <person name="Cannon C."/>
            <person name="Castanera R."/>
            <person name="Culley D."/>
            <person name="Daum C."/>
            <person name="Ezra D."/>
            <person name="Gonzalez J."/>
            <person name="Henrissat B."/>
            <person name="Kuo A."/>
            <person name="Liang C."/>
            <person name="Lipzen A."/>
            <person name="Lutzoni F."/>
            <person name="Magnuson J."/>
            <person name="Mondo S."/>
            <person name="Nolan M."/>
            <person name="Ohm R."/>
            <person name="Pangilinan J."/>
            <person name="Park H.-J."/>
            <person name="Ramirez L."/>
            <person name="Alfaro M."/>
            <person name="Sun H."/>
            <person name="Tritt A."/>
            <person name="Yoshinaga Y."/>
            <person name="Zwiers L.-H."/>
            <person name="Turgeon B."/>
            <person name="Goodwin S."/>
            <person name="Spatafora J."/>
            <person name="Crous P."/>
            <person name="Grigoriev I."/>
        </authorList>
    </citation>
    <scope>NUCLEOTIDE SEQUENCE</scope>
    <source>
        <strain evidence="4">ATCC 16933</strain>
    </source>
</reference>
<dbReference type="InterPro" id="IPR027159">
    <property type="entry name" value="CBP80"/>
</dbReference>
<organism evidence="4 5">
    <name type="scientific">Lineolata rhizophorae</name>
    <dbReference type="NCBI Taxonomy" id="578093"/>
    <lineage>
        <taxon>Eukaryota</taxon>
        <taxon>Fungi</taxon>
        <taxon>Dikarya</taxon>
        <taxon>Ascomycota</taxon>
        <taxon>Pezizomycotina</taxon>
        <taxon>Dothideomycetes</taxon>
        <taxon>Dothideomycetes incertae sedis</taxon>
        <taxon>Lineolatales</taxon>
        <taxon>Lineolataceae</taxon>
        <taxon>Lineolata</taxon>
    </lineage>
</organism>
<dbReference type="FunFam" id="1.25.40.180:FF:000045">
    <property type="entry name" value="snRNA cap binding complex subunit (Gcr3), putative"/>
    <property type="match status" value="1"/>
</dbReference>
<dbReference type="GO" id="GO:0000184">
    <property type="term" value="P:nuclear-transcribed mRNA catabolic process, nonsense-mediated decay"/>
    <property type="evidence" value="ECO:0007669"/>
    <property type="project" value="TreeGrafter"/>
</dbReference>
<dbReference type="Pfam" id="PF09090">
    <property type="entry name" value="MIF4G_like_2"/>
    <property type="match status" value="1"/>
</dbReference>